<proteinExistence type="predicted"/>
<accession>A0ABW4ZKN9</accession>
<dbReference type="EMBL" id="JBHUHZ010000001">
    <property type="protein sequence ID" value="MFD2162386.1"/>
    <property type="molecule type" value="Genomic_DNA"/>
</dbReference>
<protein>
    <submittedName>
        <fullName evidence="3">DUF4842 domain-containing protein</fullName>
    </submittedName>
</protein>
<evidence type="ECO:0000256" key="1">
    <source>
        <dbReference type="SAM" id="SignalP"/>
    </source>
</evidence>
<feature type="signal peptide" evidence="1">
    <location>
        <begin position="1"/>
        <end position="26"/>
    </location>
</feature>
<evidence type="ECO:0000313" key="4">
    <source>
        <dbReference type="Proteomes" id="UP001597387"/>
    </source>
</evidence>
<feature type="domain" description="DUF4842" evidence="2">
    <location>
        <begin position="248"/>
        <end position="420"/>
    </location>
</feature>
<keyword evidence="4" id="KW-1185">Reference proteome</keyword>
<dbReference type="RefSeq" id="WP_255903716.1">
    <property type="nucleotide sequence ID" value="NZ_JAFMZO010000003.1"/>
</dbReference>
<comment type="caution">
    <text evidence="3">The sequence shown here is derived from an EMBL/GenBank/DDBJ whole genome shotgun (WGS) entry which is preliminary data.</text>
</comment>
<reference evidence="4" key="1">
    <citation type="journal article" date="2019" name="Int. J. Syst. Evol. Microbiol.">
        <title>The Global Catalogue of Microorganisms (GCM) 10K type strain sequencing project: providing services to taxonomists for standard genome sequencing and annotation.</title>
        <authorList>
            <consortium name="The Broad Institute Genomics Platform"/>
            <consortium name="The Broad Institute Genome Sequencing Center for Infectious Disease"/>
            <person name="Wu L."/>
            <person name="Ma J."/>
        </authorList>
    </citation>
    <scope>NUCLEOTIDE SEQUENCE [LARGE SCALE GENOMIC DNA]</scope>
    <source>
        <strain evidence="4">KCTC 42217</strain>
    </source>
</reference>
<dbReference type="Pfam" id="PF16130">
    <property type="entry name" value="DUF4842"/>
    <property type="match status" value="1"/>
</dbReference>
<gene>
    <name evidence="3" type="ORF">ACFSJU_08270</name>
</gene>
<evidence type="ECO:0000259" key="2">
    <source>
        <dbReference type="Pfam" id="PF16130"/>
    </source>
</evidence>
<dbReference type="InterPro" id="IPR032295">
    <property type="entry name" value="DUF4842"/>
</dbReference>
<organism evidence="3 4">
    <name type="scientific">Paradesertivirga mongoliensis</name>
    <dbReference type="NCBI Taxonomy" id="2100740"/>
    <lineage>
        <taxon>Bacteria</taxon>
        <taxon>Pseudomonadati</taxon>
        <taxon>Bacteroidota</taxon>
        <taxon>Sphingobacteriia</taxon>
        <taxon>Sphingobacteriales</taxon>
        <taxon>Sphingobacteriaceae</taxon>
        <taxon>Paradesertivirga</taxon>
    </lineage>
</organism>
<evidence type="ECO:0000313" key="3">
    <source>
        <dbReference type="EMBL" id="MFD2162386.1"/>
    </source>
</evidence>
<feature type="chain" id="PRO_5046047629" evidence="1">
    <location>
        <begin position="27"/>
        <end position="435"/>
    </location>
</feature>
<name>A0ABW4ZKN9_9SPHI</name>
<dbReference type="PROSITE" id="PS51257">
    <property type="entry name" value="PROKAR_LIPOPROTEIN"/>
    <property type="match status" value="1"/>
</dbReference>
<dbReference type="Proteomes" id="UP001597387">
    <property type="component" value="Unassembled WGS sequence"/>
</dbReference>
<keyword evidence="1" id="KW-0732">Signal</keyword>
<sequence>MKTKCLFNLYARVFVLLFLATFQSCEKDDVVTNDGQELNSVAAIKEGTGGSTVLAPEPCIQRCLVAGKNMNVGTVDVAVNGAGDLLVTYNITASNVYILETHADLFNSIEQFKQDKKLSNGGAIPGKFNFKKAFSLAAKVTSYTVVIPKSYVDQYSQSGCVSIATHASLSNGESAWAGICSDAPMGTSLENAQQFPGKNWSVYFDFCLDECGGKDFTFAWEDLRNEGNDADYNDLVIQTNATRSGNQWKLKFFATARGAGVDHSFKIKVPMQGIVQILGANGDPAPAYTSDGLNYIITVFASTKAALPTNDVLPHTNTFPYLDCVPFGTRDILIKVDNTFIYNTAKPYEPFISVYPSGVAGVGGSYDLSIFELSGQHTWTSPDGKIYPNGILVPKDWRWPVEQQHITGPYPDFPQPNWAANFANPSLAYDITKCQ</sequence>